<dbReference type="VEuPathDB" id="CryptoDB:cand_005740"/>
<gene>
    <name evidence="2" type="ORF">cand_005740</name>
</gene>
<dbReference type="RefSeq" id="XP_067068022.1">
    <property type="nucleotide sequence ID" value="XM_067210815.1"/>
</dbReference>
<feature type="compositionally biased region" description="Basic and acidic residues" evidence="1">
    <location>
        <begin position="609"/>
        <end position="621"/>
    </location>
</feature>
<evidence type="ECO:0000313" key="2">
    <source>
        <dbReference type="EMBL" id="OII76176.1"/>
    </source>
</evidence>
<keyword evidence="3" id="KW-1185">Reference proteome</keyword>
<feature type="compositionally biased region" description="Polar residues" evidence="1">
    <location>
        <begin position="1061"/>
        <end position="1076"/>
    </location>
</feature>
<name>A0A1J4MPR6_9CRYT</name>
<protein>
    <submittedName>
        <fullName evidence="2">Uncharacterized protein</fullName>
    </submittedName>
</protein>
<sequence length="1089" mass="118654">MRNVNFSSYSTNISNIRNYIDSKLGNKLVSSGNTLKPNDEYTTRHNVGMDSAYYKVLQSPTQTNMCRSNTPFNTTKVTPFIREERRYQNSLLEKPIIASNRINSDTYSVVKGNTPNFKYSHLDHSNFLNEKTLNIPSKHSNSKYYISEYYNGTINSGNSYSKFGKEPSYGISTCRKRTLECMSNTDMKSATLNDESEEFYDAISDNEYGDNDKITSKINIQPPIKKPLHVLTPSTAYSSGQLGTKQNTLKGRSTTYGIPLSLVESDDAFFLESKNPERSLQSDISTPVSYINEVKYSHPDIISRSSILPPSALATGSINQRLRTPLRYRNTQILNKSGTCSRILTAAEMKQVFCRVRRPVGILRDFTPIIPDKSYADNKTGEVNDSKITNSNYDKINAELLENSTISEKSVIKNKHPINATIETKSDSADSDLITSSKLGDSENLSQIKNIFGKFINNKEHDKTLSELDNSSKEYRTDFNELNVKDNDKKFGLDTDKYPAKNANVIDSKSCEISEEASKDINKEINKDTNSEINKGINKDIGKETTKENDKEINREVSEISKVNKEDNEEAIKEVNKDIVPWWLANADKPNMVAIEEDSVFAPDSDSSDNMKNKDINDESKLPLPSLFKDNSSKSLQVNNIENTGQSEEVNTLHRVFENNSSGLESITKPSNSSIFCIGGTESSLQSGETKQLNANFIHQPSSSASIFSVNNGNSGNFANLPEVPKTIDLQSNSKNILTETQTNIFKNNLCTVSSKDSSASNLLNNNNLFSFSNTLNNSSTKGSNSNELGQLIPNSSQSKDLDNSILSKPVSLFGVTTQGITNTSDSLFSQLTKSPEKSGNLLSDAVSPQKDNSVTLFSSTQPSPFKSVSEFKDSNVTSNSSGSAKNLVFGDTFTKKPELNSTGSIFGTTSPSSFIPFSSTTLNPVPSVGTNPSGSIFGSTSTTSQSSTVAPLSASGGLFGAQPTSGSATSLIANNSGNNGNSLTSTDNKTSGLFGPFSNNSFSSTNIGTSNTYLFGQNGASSPFGTSPIQNPPAANIFGSATQNISSGTLGPNPILTSNSNNPFIGHTSNSNSATSHRRRIARAKRSQ</sequence>
<feature type="compositionally biased region" description="Basic residues" evidence="1">
    <location>
        <begin position="1077"/>
        <end position="1089"/>
    </location>
</feature>
<feature type="region of interest" description="Disordered" evidence="1">
    <location>
        <begin position="1061"/>
        <end position="1089"/>
    </location>
</feature>
<dbReference type="OrthoDB" id="343647at2759"/>
<organism evidence="2 3">
    <name type="scientific">Cryptosporidium andersoni</name>
    <dbReference type="NCBI Taxonomy" id="117008"/>
    <lineage>
        <taxon>Eukaryota</taxon>
        <taxon>Sar</taxon>
        <taxon>Alveolata</taxon>
        <taxon>Apicomplexa</taxon>
        <taxon>Conoidasida</taxon>
        <taxon>Coccidia</taxon>
        <taxon>Eucoccidiorida</taxon>
        <taxon>Eimeriorina</taxon>
        <taxon>Cryptosporidiidae</taxon>
        <taxon>Cryptosporidium</taxon>
    </lineage>
</organism>
<dbReference type="AlphaFoldDB" id="A0A1J4MPR6"/>
<feature type="compositionally biased region" description="Polar residues" evidence="1">
    <location>
        <begin position="781"/>
        <end position="799"/>
    </location>
</feature>
<reference evidence="2 3" key="1">
    <citation type="submission" date="2016-10" db="EMBL/GenBank/DDBJ databases">
        <title>Reductive evolution of mitochondrial metabolism and differential evolution of invasion-related proteins in Cryptosporidium.</title>
        <authorList>
            <person name="Liu S."/>
            <person name="Roellig D.M."/>
            <person name="Guo Y."/>
            <person name="Li N."/>
            <person name="Frace M.A."/>
            <person name="Tang K."/>
            <person name="Zhang L."/>
            <person name="Feng Y."/>
            <person name="Xiao L."/>
        </authorList>
    </citation>
    <scope>NUCLEOTIDE SEQUENCE [LARGE SCALE GENOMIC DNA]</scope>
    <source>
        <strain evidence="2">30847</strain>
    </source>
</reference>
<evidence type="ECO:0000256" key="1">
    <source>
        <dbReference type="SAM" id="MobiDB-lite"/>
    </source>
</evidence>
<evidence type="ECO:0000313" key="3">
    <source>
        <dbReference type="Proteomes" id="UP000186804"/>
    </source>
</evidence>
<dbReference type="GeneID" id="92364759"/>
<feature type="region of interest" description="Disordered" evidence="1">
    <location>
        <begin position="780"/>
        <end position="801"/>
    </location>
</feature>
<accession>A0A1J4MPR6</accession>
<dbReference type="EMBL" id="LRBS01000067">
    <property type="protein sequence ID" value="OII76176.1"/>
    <property type="molecule type" value="Genomic_DNA"/>
</dbReference>
<feature type="region of interest" description="Disordered" evidence="1">
    <location>
        <begin position="601"/>
        <end position="629"/>
    </location>
</feature>
<proteinExistence type="predicted"/>
<comment type="caution">
    <text evidence="2">The sequence shown here is derived from an EMBL/GenBank/DDBJ whole genome shotgun (WGS) entry which is preliminary data.</text>
</comment>
<dbReference type="Proteomes" id="UP000186804">
    <property type="component" value="Unassembled WGS sequence"/>
</dbReference>